<organism evidence="1 2">
    <name type="scientific">Corallococcus coralloides</name>
    <name type="common">Myxococcus coralloides</name>
    <dbReference type="NCBI Taxonomy" id="184914"/>
    <lineage>
        <taxon>Bacteria</taxon>
        <taxon>Pseudomonadati</taxon>
        <taxon>Myxococcota</taxon>
        <taxon>Myxococcia</taxon>
        <taxon>Myxococcales</taxon>
        <taxon>Cystobacterineae</taxon>
        <taxon>Myxococcaceae</taxon>
        <taxon>Corallococcus</taxon>
    </lineage>
</organism>
<sequence length="104" mass="11833">MPHSKPQWMLDRLSALESAPRETSTPWSRFARRDRLPVVELVDATPPAWEGDSRADSFQTQMTVVKPVNPSDPWSFLEPFDQTYRTDGIWPPEIPATGDLDPLV</sequence>
<dbReference type="EMBL" id="CP034669">
    <property type="protein sequence ID" value="QAT84858.1"/>
    <property type="molecule type" value="Genomic_DNA"/>
</dbReference>
<dbReference type="AlphaFoldDB" id="A0A410RSJ0"/>
<protein>
    <submittedName>
        <fullName evidence="1">Uncharacterized protein</fullName>
    </submittedName>
</protein>
<proteinExistence type="predicted"/>
<reference evidence="1 2" key="1">
    <citation type="submission" date="2018-12" db="EMBL/GenBank/DDBJ databases">
        <title>Complete Genome Sequence of the Corallopyronin A producing Myxobacterium Corallococcus coralloides B035.</title>
        <authorList>
            <person name="Bouhired S.M."/>
            <person name="Rupp O."/>
            <person name="Blom J."/>
            <person name="Schaeberle T.F."/>
            <person name="Kehraus S."/>
            <person name="Schiefer A."/>
            <person name="Pfarr K."/>
            <person name="Goesmann A."/>
            <person name="Hoerauf A."/>
            <person name="Koenig G.M."/>
        </authorList>
    </citation>
    <scope>NUCLEOTIDE SEQUENCE [LARGE SCALE GENOMIC DNA]</scope>
    <source>
        <strain evidence="1 2">B035</strain>
    </source>
</reference>
<name>A0A410RSJ0_CORCK</name>
<evidence type="ECO:0000313" key="2">
    <source>
        <dbReference type="Proteomes" id="UP000288758"/>
    </source>
</evidence>
<gene>
    <name evidence="1" type="ORF">EJ065_3295</name>
</gene>
<accession>A0A410RSJ0</accession>
<evidence type="ECO:0000313" key="1">
    <source>
        <dbReference type="EMBL" id="QAT84858.1"/>
    </source>
</evidence>
<dbReference type="Proteomes" id="UP000288758">
    <property type="component" value="Chromosome"/>
</dbReference>